<evidence type="ECO:0008006" key="4">
    <source>
        <dbReference type="Google" id="ProtNLM"/>
    </source>
</evidence>
<evidence type="ECO:0000256" key="1">
    <source>
        <dbReference type="SAM" id="Phobius"/>
    </source>
</evidence>
<keyword evidence="3" id="KW-1185">Reference proteome</keyword>
<evidence type="ECO:0000313" key="2">
    <source>
        <dbReference type="EMBL" id="GGD44403.1"/>
    </source>
</evidence>
<keyword evidence="1" id="KW-0812">Transmembrane</keyword>
<feature type="transmembrane region" description="Helical" evidence="1">
    <location>
        <begin position="105"/>
        <end position="131"/>
    </location>
</feature>
<proteinExistence type="predicted"/>
<feature type="transmembrane region" description="Helical" evidence="1">
    <location>
        <begin position="12"/>
        <end position="31"/>
    </location>
</feature>
<feature type="transmembrane region" description="Helical" evidence="1">
    <location>
        <begin position="137"/>
        <end position="162"/>
    </location>
</feature>
<dbReference type="EMBL" id="BMGI01000005">
    <property type="protein sequence ID" value="GGD44403.1"/>
    <property type="molecule type" value="Genomic_DNA"/>
</dbReference>
<gene>
    <name evidence="2" type="ORF">GCM10011358_30210</name>
</gene>
<name>A0ABQ1QTN8_9RHOB</name>
<keyword evidence="1" id="KW-0472">Membrane</keyword>
<keyword evidence="1" id="KW-1133">Transmembrane helix</keyword>
<dbReference type="RefSeq" id="WP_188529308.1">
    <property type="nucleotide sequence ID" value="NZ_BMGI01000005.1"/>
</dbReference>
<protein>
    <recommendedName>
        <fullName evidence="4">Rod shape-determining protein MreD</fullName>
    </recommendedName>
</protein>
<sequence length="179" mass="19170">MISPLTLHRWAYLGLFLGLSALIVFIRMLPLDASSGGMPPPDLIVLLGFAWVLRRPDFVPVLPFAAVLLATDMIFLRPPGLVTALAVIGLEWLRVRGGALRERGLAVEWATVGAVLAAMLLAERVLLALFFVEQGGFGLAVLGLAVNVVVYPLVAAISVWGFGVRRLAPGEHAAEARLI</sequence>
<accession>A0ABQ1QTN8</accession>
<feature type="transmembrane region" description="Helical" evidence="1">
    <location>
        <begin position="74"/>
        <end position="93"/>
    </location>
</feature>
<evidence type="ECO:0000313" key="3">
    <source>
        <dbReference type="Proteomes" id="UP000617355"/>
    </source>
</evidence>
<comment type="caution">
    <text evidence="2">The sequence shown here is derived from an EMBL/GenBank/DDBJ whole genome shotgun (WGS) entry which is preliminary data.</text>
</comment>
<organism evidence="2 3">
    <name type="scientific">Sinisalibacter lacisalsi</name>
    <dbReference type="NCBI Taxonomy" id="1526570"/>
    <lineage>
        <taxon>Bacteria</taxon>
        <taxon>Pseudomonadati</taxon>
        <taxon>Pseudomonadota</taxon>
        <taxon>Alphaproteobacteria</taxon>
        <taxon>Rhodobacterales</taxon>
        <taxon>Roseobacteraceae</taxon>
        <taxon>Sinisalibacter</taxon>
    </lineage>
</organism>
<reference evidence="3" key="1">
    <citation type="journal article" date="2019" name="Int. J. Syst. Evol. Microbiol.">
        <title>The Global Catalogue of Microorganisms (GCM) 10K type strain sequencing project: providing services to taxonomists for standard genome sequencing and annotation.</title>
        <authorList>
            <consortium name="The Broad Institute Genomics Platform"/>
            <consortium name="The Broad Institute Genome Sequencing Center for Infectious Disease"/>
            <person name="Wu L."/>
            <person name="Ma J."/>
        </authorList>
    </citation>
    <scope>NUCLEOTIDE SEQUENCE [LARGE SCALE GENOMIC DNA]</scope>
    <source>
        <strain evidence="3">CGMCC 1.12922</strain>
    </source>
</reference>
<dbReference type="Proteomes" id="UP000617355">
    <property type="component" value="Unassembled WGS sequence"/>
</dbReference>